<feature type="domain" description="HTH cro/C1-type" evidence="1">
    <location>
        <begin position="29"/>
        <end position="60"/>
    </location>
</feature>
<gene>
    <name evidence="2" type="ORF">GCM10009844_22590</name>
</gene>
<accession>A0ABP5LFV9</accession>
<evidence type="ECO:0000259" key="1">
    <source>
        <dbReference type="PROSITE" id="PS50943"/>
    </source>
</evidence>
<proteinExistence type="predicted"/>
<protein>
    <submittedName>
        <fullName evidence="2">Helix-turn-helix transcriptional regulator</fullName>
    </submittedName>
</protein>
<dbReference type="SMART" id="SM00530">
    <property type="entry name" value="HTH_XRE"/>
    <property type="match status" value="1"/>
</dbReference>
<dbReference type="PROSITE" id="PS50943">
    <property type="entry name" value="HTH_CROC1"/>
    <property type="match status" value="1"/>
</dbReference>
<dbReference type="EMBL" id="BAAAQR010000006">
    <property type="protein sequence ID" value="GAA2146481.1"/>
    <property type="molecule type" value="Genomic_DNA"/>
</dbReference>
<organism evidence="2 3">
    <name type="scientific">Nocardioides koreensis</name>
    <dbReference type="NCBI Taxonomy" id="433651"/>
    <lineage>
        <taxon>Bacteria</taxon>
        <taxon>Bacillati</taxon>
        <taxon>Actinomycetota</taxon>
        <taxon>Actinomycetes</taxon>
        <taxon>Propionibacteriales</taxon>
        <taxon>Nocardioidaceae</taxon>
        <taxon>Nocardioides</taxon>
    </lineage>
</organism>
<dbReference type="Pfam" id="PF13560">
    <property type="entry name" value="HTH_31"/>
    <property type="match status" value="1"/>
</dbReference>
<reference evidence="3" key="1">
    <citation type="journal article" date="2019" name="Int. J. Syst. Evol. Microbiol.">
        <title>The Global Catalogue of Microorganisms (GCM) 10K type strain sequencing project: providing services to taxonomists for standard genome sequencing and annotation.</title>
        <authorList>
            <consortium name="The Broad Institute Genomics Platform"/>
            <consortium name="The Broad Institute Genome Sequencing Center for Infectious Disease"/>
            <person name="Wu L."/>
            <person name="Ma J."/>
        </authorList>
    </citation>
    <scope>NUCLEOTIDE SEQUENCE [LARGE SCALE GENOMIC DNA]</scope>
    <source>
        <strain evidence="3">JCM 16022</strain>
    </source>
</reference>
<dbReference type="Gene3D" id="1.10.260.40">
    <property type="entry name" value="lambda repressor-like DNA-binding domains"/>
    <property type="match status" value="1"/>
</dbReference>
<sequence>MEKGEQMSKKTRSFMPMTTSAVALLGTQIAQARRERVWTAAELAERLDVTPYTVARIERGVPTVAIGLVFEAAALVGVPLFSATEAELPQLVDAARHRLALLPARVWAPDLDIDDNF</sequence>
<evidence type="ECO:0000313" key="2">
    <source>
        <dbReference type="EMBL" id="GAA2146481.1"/>
    </source>
</evidence>
<dbReference type="CDD" id="cd00093">
    <property type="entry name" value="HTH_XRE"/>
    <property type="match status" value="1"/>
</dbReference>
<dbReference type="InterPro" id="IPR010982">
    <property type="entry name" value="Lambda_DNA-bd_dom_sf"/>
</dbReference>
<comment type="caution">
    <text evidence="2">The sequence shown here is derived from an EMBL/GenBank/DDBJ whole genome shotgun (WGS) entry which is preliminary data.</text>
</comment>
<dbReference type="Proteomes" id="UP001501771">
    <property type="component" value="Unassembled WGS sequence"/>
</dbReference>
<dbReference type="SUPFAM" id="SSF47413">
    <property type="entry name" value="lambda repressor-like DNA-binding domains"/>
    <property type="match status" value="1"/>
</dbReference>
<keyword evidence="3" id="KW-1185">Reference proteome</keyword>
<name>A0ABP5LFV9_9ACTN</name>
<dbReference type="InterPro" id="IPR001387">
    <property type="entry name" value="Cro/C1-type_HTH"/>
</dbReference>
<evidence type="ECO:0000313" key="3">
    <source>
        <dbReference type="Proteomes" id="UP001501771"/>
    </source>
</evidence>